<evidence type="ECO:0000259" key="3">
    <source>
        <dbReference type="PROSITE" id="PS50977"/>
    </source>
</evidence>
<dbReference type="InterPro" id="IPR050109">
    <property type="entry name" value="HTH-type_TetR-like_transc_reg"/>
</dbReference>
<protein>
    <recommendedName>
        <fullName evidence="3">HTH tetR-type domain-containing protein</fullName>
    </recommendedName>
</protein>
<reference evidence="4 5" key="1">
    <citation type="submission" date="2015-09" db="EMBL/GenBank/DDBJ databases">
        <title>Genome sequence, genome mining and natural product profiling of a biocontrol bacterium Streptomyces malaysiensis F913.</title>
        <authorList>
            <person name="Xu Y."/>
            <person name="Wei J."/>
            <person name="Xie J."/>
            <person name="Li T."/>
            <person name="Zhou Z."/>
        </authorList>
    </citation>
    <scope>NUCLEOTIDE SEQUENCE [LARGE SCALE GENOMIC DNA]</scope>
    <source>
        <strain evidence="4 5">F913</strain>
    </source>
</reference>
<gene>
    <name evidence="4" type="ORF">SMF913_25305</name>
</gene>
<dbReference type="AlphaFoldDB" id="A0A2J7YP82"/>
<keyword evidence="5" id="KW-1185">Reference proteome</keyword>
<dbReference type="SUPFAM" id="SSF46689">
    <property type="entry name" value="Homeodomain-like"/>
    <property type="match status" value="1"/>
</dbReference>
<dbReference type="Gene3D" id="1.10.357.10">
    <property type="entry name" value="Tetracycline Repressor, domain 2"/>
    <property type="match status" value="1"/>
</dbReference>
<dbReference type="RefSeq" id="WP_102935811.1">
    <property type="nucleotide sequence ID" value="NZ_LJIW01000002.1"/>
</dbReference>
<dbReference type="Pfam" id="PF00440">
    <property type="entry name" value="TetR_N"/>
    <property type="match status" value="1"/>
</dbReference>
<dbReference type="PROSITE" id="PS50977">
    <property type="entry name" value="HTH_TETR_2"/>
    <property type="match status" value="1"/>
</dbReference>
<evidence type="ECO:0000256" key="2">
    <source>
        <dbReference type="PROSITE-ProRule" id="PRU00335"/>
    </source>
</evidence>
<feature type="DNA-binding region" description="H-T-H motif" evidence="2">
    <location>
        <begin position="31"/>
        <end position="50"/>
    </location>
</feature>
<dbReference type="GO" id="GO:0003700">
    <property type="term" value="F:DNA-binding transcription factor activity"/>
    <property type="evidence" value="ECO:0007669"/>
    <property type="project" value="TreeGrafter"/>
</dbReference>
<accession>A0A2J7YP82</accession>
<dbReference type="GO" id="GO:0000976">
    <property type="term" value="F:transcription cis-regulatory region binding"/>
    <property type="evidence" value="ECO:0007669"/>
    <property type="project" value="TreeGrafter"/>
</dbReference>
<dbReference type="InterPro" id="IPR009057">
    <property type="entry name" value="Homeodomain-like_sf"/>
</dbReference>
<sequence length="197" mass="20593">MGIRPSKEEIDAAILDVAAGLLARRGVKGTSIQAVADATGYSKAGILNRFTSKDTLIGKSVEQCRSQTHDVLRSVSDLPGGPARDAASLVALTDLALRRPGYISLVSAFATPLEEPHLQREVELLGSDICRMFCLPEPGQGSLERRCRVIGALGALCTLAVAGPDDAAAPASPETRPHILATAWSALGHGMALSDAR</sequence>
<evidence type="ECO:0000256" key="1">
    <source>
        <dbReference type="ARBA" id="ARBA00023125"/>
    </source>
</evidence>
<name>A0A2J7YP82_STRMQ</name>
<comment type="caution">
    <text evidence="4">The sequence shown here is derived from an EMBL/GenBank/DDBJ whole genome shotgun (WGS) entry which is preliminary data.</text>
</comment>
<dbReference type="InterPro" id="IPR001647">
    <property type="entry name" value="HTH_TetR"/>
</dbReference>
<evidence type="ECO:0000313" key="5">
    <source>
        <dbReference type="Proteomes" id="UP000236520"/>
    </source>
</evidence>
<dbReference type="Proteomes" id="UP000236520">
    <property type="component" value="Unassembled WGS sequence"/>
</dbReference>
<dbReference type="PANTHER" id="PTHR30055">
    <property type="entry name" value="HTH-TYPE TRANSCRIPTIONAL REGULATOR RUTR"/>
    <property type="match status" value="1"/>
</dbReference>
<keyword evidence="1 2" id="KW-0238">DNA-binding</keyword>
<proteinExistence type="predicted"/>
<organism evidence="4 5">
    <name type="scientific">Streptomyces malaysiensis</name>
    <dbReference type="NCBI Taxonomy" id="92644"/>
    <lineage>
        <taxon>Bacteria</taxon>
        <taxon>Bacillati</taxon>
        <taxon>Actinomycetota</taxon>
        <taxon>Actinomycetes</taxon>
        <taxon>Kitasatosporales</taxon>
        <taxon>Streptomycetaceae</taxon>
        <taxon>Streptomyces</taxon>
        <taxon>Streptomyces violaceusniger group</taxon>
    </lineage>
</organism>
<dbReference type="EMBL" id="LJIW01000002">
    <property type="protein sequence ID" value="PNG89840.1"/>
    <property type="molecule type" value="Genomic_DNA"/>
</dbReference>
<dbReference type="PANTHER" id="PTHR30055:SF226">
    <property type="entry name" value="HTH-TYPE TRANSCRIPTIONAL REGULATOR PKSA"/>
    <property type="match status" value="1"/>
</dbReference>
<feature type="domain" description="HTH tetR-type" evidence="3">
    <location>
        <begin position="8"/>
        <end position="68"/>
    </location>
</feature>
<evidence type="ECO:0000313" key="4">
    <source>
        <dbReference type="EMBL" id="PNG89840.1"/>
    </source>
</evidence>